<feature type="domain" description="Wall-associated receptor kinase galacturonan-binding" evidence="11">
    <location>
        <begin position="31"/>
        <end position="93"/>
    </location>
</feature>
<reference evidence="13 14" key="1">
    <citation type="submission" date="2024-11" db="EMBL/GenBank/DDBJ databases">
        <title>Chromosome-level genome assembly of Eucalyptus globulus Labill. provides insights into its genome evolution.</title>
        <authorList>
            <person name="Li X."/>
        </authorList>
    </citation>
    <scope>NUCLEOTIDE SEQUENCE [LARGE SCALE GENOMIC DNA]</scope>
    <source>
        <strain evidence="13">CL2024</strain>
        <tissue evidence="13">Fresh tender leaves</tissue>
    </source>
</reference>
<feature type="chain" id="PRO_5044748122" description="non-specific serine/threonine protein kinase" evidence="10">
    <location>
        <begin position="24"/>
        <end position="264"/>
    </location>
</feature>
<evidence type="ECO:0000313" key="14">
    <source>
        <dbReference type="Proteomes" id="UP001634007"/>
    </source>
</evidence>
<accession>A0ABD3LFE3</accession>
<comment type="catalytic activity">
    <reaction evidence="8">
        <text>L-threonyl-[protein] + ATP = O-phospho-L-threonyl-[protein] + ADP + H(+)</text>
        <dbReference type="Rhea" id="RHEA:46608"/>
        <dbReference type="Rhea" id="RHEA-COMP:11060"/>
        <dbReference type="Rhea" id="RHEA-COMP:11605"/>
        <dbReference type="ChEBI" id="CHEBI:15378"/>
        <dbReference type="ChEBI" id="CHEBI:30013"/>
        <dbReference type="ChEBI" id="CHEBI:30616"/>
        <dbReference type="ChEBI" id="CHEBI:61977"/>
        <dbReference type="ChEBI" id="CHEBI:456216"/>
        <dbReference type="EC" id="2.7.11.1"/>
    </reaction>
</comment>
<evidence type="ECO:0000313" key="13">
    <source>
        <dbReference type="EMBL" id="KAL3748826.1"/>
    </source>
</evidence>
<comment type="subcellular location">
    <subcellularLocation>
        <location evidence="1">Membrane</location>
        <topology evidence="1">Single-pass membrane protein</topology>
    </subcellularLocation>
</comment>
<dbReference type="PANTHER" id="PTHR33138:SF72">
    <property type="entry name" value="WALL-ASSOCIATED RECEPTOR KINASE CARBOXY-TERMINAL PROTEIN"/>
    <property type="match status" value="1"/>
</dbReference>
<evidence type="ECO:0000259" key="11">
    <source>
        <dbReference type="Pfam" id="PF13947"/>
    </source>
</evidence>
<keyword evidence="5" id="KW-1133">Transmembrane helix</keyword>
<keyword evidence="3" id="KW-0812">Transmembrane</keyword>
<comment type="caution">
    <text evidence="13">The sequence shown here is derived from an EMBL/GenBank/DDBJ whole genome shotgun (WGS) entry which is preliminary data.</text>
</comment>
<feature type="domain" description="Wall-associated receptor kinase C-terminal" evidence="12">
    <location>
        <begin position="158"/>
        <end position="245"/>
    </location>
</feature>
<name>A0ABD3LFE3_EUCGL</name>
<keyword evidence="7" id="KW-0325">Glycoprotein</keyword>
<dbReference type="InterPro" id="IPR032872">
    <property type="entry name" value="WAK_assoc_C"/>
</dbReference>
<dbReference type="PANTHER" id="PTHR33138">
    <property type="entry name" value="OS01G0690200 PROTEIN"/>
    <property type="match status" value="1"/>
</dbReference>
<evidence type="ECO:0000256" key="1">
    <source>
        <dbReference type="ARBA" id="ARBA00004167"/>
    </source>
</evidence>
<dbReference type="EC" id="2.7.11.1" evidence="2"/>
<dbReference type="Proteomes" id="UP001634007">
    <property type="component" value="Unassembled WGS sequence"/>
</dbReference>
<gene>
    <name evidence="13" type="ORF">ACJRO7_009980</name>
</gene>
<keyword evidence="6" id="KW-0472">Membrane</keyword>
<keyword evidence="14" id="KW-1185">Reference proteome</keyword>
<evidence type="ECO:0000256" key="3">
    <source>
        <dbReference type="ARBA" id="ARBA00022692"/>
    </source>
</evidence>
<dbReference type="InterPro" id="IPR025287">
    <property type="entry name" value="WAK_GUB"/>
</dbReference>
<dbReference type="Pfam" id="PF13947">
    <property type="entry name" value="GUB_WAK_bind"/>
    <property type="match status" value="1"/>
</dbReference>
<dbReference type="Pfam" id="PF14380">
    <property type="entry name" value="WAK_assoc"/>
    <property type="match status" value="1"/>
</dbReference>
<evidence type="ECO:0000256" key="4">
    <source>
        <dbReference type="ARBA" id="ARBA00022729"/>
    </source>
</evidence>
<sequence length="264" mass="29516">MFRSALSLVFFVSLQTYFLPASGECPMFQECAPFVCGDQQIGYPFRHDEQPDHCGCPGYELSCDGHNPILSMESLEYRVIHMNMSRQILQVARMDLSDDVCLGTHVNTTLNFSLFDYASSYFNSTLFYYCDSSLPTPPHVRFSCPLSGDGYFALDADHENPLHELCNFSVLVPISQSEAPGLTPPPEGKDDSAFISRANISEFLNKGFEVTWTANTSLCENCTKSGGRCGYDWTRQEFNCFCPDGPSSLVCNRRRVPGSFHSSM</sequence>
<feature type="signal peptide" evidence="10">
    <location>
        <begin position="1"/>
        <end position="23"/>
    </location>
</feature>
<dbReference type="EMBL" id="JBJKBG010000002">
    <property type="protein sequence ID" value="KAL3748826.1"/>
    <property type="molecule type" value="Genomic_DNA"/>
</dbReference>
<evidence type="ECO:0000256" key="5">
    <source>
        <dbReference type="ARBA" id="ARBA00022989"/>
    </source>
</evidence>
<evidence type="ECO:0000256" key="10">
    <source>
        <dbReference type="SAM" id="SignalP"/>
    </source>
</evidence>
<evidence type="ECO:0000256" key="7">
    <source>
        <dbReference type="ARBA" id="ARBA00023180"/>
    </source>
</evidence>
<evidence type="ECO:0000259" key="12">
    <source>
        <dbReference type="Pfam" id="PF14380"/>
    </source>
</evidence>
<comment type="catalytic activity">
    <reaction evidence="9">
        <text>L-seryl-[protein] + ATP = O-phospho-L-seryl-[protein] + ADP + H(+)</text>
        <dbReference type="Rhea" id="RHEA:17989"/>
        <dbReference type="Rhea" id="RHEA-COMP:9863"/>
        <dbReference type="Rhea" id="RHEA-COMP:11604"/>
        <dbReference type="ChEBI" id="CHEBI:15378"/>
        <dbReference type="ChEBI" id="CHEBI:29999"/>
        <dbReference type="ChEBI" id="CHEBI:30616"/>
        <dbReference type="ChEBI" id="CHEBI:83421"/>
        <dbReference type="ChEBI" id="CHEBI:456216"/>
        <dbReference type="EC" id="2.7.11.1"/>
    </reaction>
</comment>
<dbReference type="AlphaFoldDB" id="A0ABD3LFE3"/>
<evidence type="ECO:0000256" key="2">
    <source>
        <dbReference type="ARBA" id="ARBA00012513"/>
    </source>
</evidence>
<dbReference type="GO" id="GO:0016020">
    <property type="term" value="C:membrane"/>
    <property type="evidence" value="ECO:0007669"/>
    <property type="project" value="UniProtKB-SubCell"/>
</dbReference>
<evidence type="ECO:0000256" key="8">
    <source>
        <dbReference type="ARBA" id="ARBA00047899"/>
    </source>
</evidence>
<evidence type="ECO:0000256" key="6">
    <source>
        <dbReference type="ARBA" id="ARBA00023136"/>
    </source>
</evidence>
<protein>
    <recommendedName>
        <fullName evidence="2">non-specific serine/threonine protein kinase</fullName>
        <ecNumber evidence="2">2.7.11.1</ecNumber>
    </recommendedName>
</protein>
<proteinExistence type="predicted"/>
<keyword evidence="4 10" id="KW-0732">Signal</keyword>
<evidence type="ECO:0000256" key="9">
    <source>
        <dbReference type="ARBA" id="ARBA00048679"/>
    </source>
</evidence>
<organism evidence="13 14">
    <name type="scientific">Eucalyptus globulus</name>
    <name type="common">Tasmanian blue gum</name>
    <dbReference type="NCBI Taxonomy" id="34317"/>
    <lineage>
        <taxon>Eukaryota</taxon>
        <taxon>Viridiplantae</taxon>
        <taxon>Streptophyta</taxon>
        <taxon>Embryophyta</taxon>
        <taxon>Tracheophyta</taxon>
        <taxon>Spermatophyta</taxon>
        <taxon>Magnoliopsida</taxon>
        <taxon>eudicotyledons</taxon>
        <taxon>Gunneridae</taxon>
        <taxon>Pentapetalae</taxon>
        <taxon>rosids</taxon>
        <taxon>malvids</taxon>
        <taxon>Myrtales</taxon>
        <taxon>Myrtaceae</taxon>
        <taxon>Myrtoideae</taxon>
        <taxon>Eucalypteae</taxon>
        <taxon>Eucalyptus</taxon>
    </lineage>
</organism>
<dbReference type="GO" id="GO:0004674">
    <property type="term" value="F:protein serine/threonine kinase activity"/>
    <property type="evidence" value="ECO:0007669"/>
    <property type="project" value="UniProtKB-KW"/>
</dbReference>